<sequence>MVRLVHLAQKPVENGQRNRVEVIHAVPAGRPQPQLRGQIEQNVGQLVDHQVSVLQHRARKHRRVCPVPHVFRRHVRQHRGESLFALCRVRVGDARFLEKQSYDLAAARDARPVESAPSDAKLTESRALATNFAL</sequence>
<dbReference type="Proteomes" id="UP000827724">
    <property type="component" value="Unassembled WGS sequence"/>
</dbReference>
<proteinExistence type="predicted"/>
<comment type="caution">
    <text evidence="1">The sequence shown here is derived from an EMBL/GenBank/DDBJ whole genome shotgun (WGS) entry which is preliminary data.</text>
</comment>
<protein>
    <submittedName>
        <fullName evidence="1">Uncharacterized protein</fullName>
    </submittedName>
</protein>
<evidence type="ECO:0000313" key="1">
    <source>
        <dbReference type="EMBL" id="KAH6603547.1"/>
    </source>
</evidence>
<keyword evidence="2" id="KW-1185">Reference proteome</keyword>
<accession>A0A9P8TT14</accession>
<reference evidence="1" key="1">
    <citation type="submission" date="2021-08" db="EMBL/GenBank/DDBJ databases">
        <title>Chromosome-Level Trichoderma cornu-damae using Hi-C Data.</title>
        <authorList>
            <person name="Kim C.S."/>
        </authorList>
    </citation>
    <scope>NUCLEOTIDE SEQUENCE</scope>
    <source>
        <strain evidence="1">KA19-0412C</strain>
    </source>
</reference>
<dbReference type="AlphaFoldDB" id="A0A9P8TT14"/>
<organism evidence="1 2">
    <name type="scientific">Trichoderma cornu-damae</name>
    <dbReference type="NCBI Taxonomy" id="654480"/>
    <lineage>
        <taxon>Eukaryota</taxon>
        <taxon>Fungi</taxon>
        <taxon>Dikarya</taxon>
        <taxon>Ascomycota</taxon>
        <taxon>Pezizomycotina</taxon>
        <taxon>Sordariomycetes</taxon>
        <taxon>Hypocreomycetidae</taxon>
        <taxon>Hypocreales</taxon>
        <taxon>Hypocreaceae</taxon>
        <taxon>Trichoderma</taxon>
    </lineage>
</organism>
<dbReference type="EMBL" id="JAIWOZ010000007">
    <property type="protein sequence ID" value="KAH6603547.1"/>
    <property type="molecule type" value="Genomic_DNA"/>
</dbReference>
<evidence type="ECO:0000313" key="2">
    <source>
        <dbReference type="Proteomes" id="UP000827724"/>
    </source>
</evidence>
<gene>
    <name evidence="1" type="ORF">Trco_008322</name>
</gene>
<name>A0A9P8TT14_9HYPO</name>